<feature type="transmembrane region" description="Helical" evidence="7">
    <location>
        <begin position="227"/>
        <end position="249"/>
    </location>
</feature>
<dbReference type="GO" id="GO:0071555">
    <property type="term" value="P:cell wall organization"/>
    <property type="evidence" value="ECO:0007669"/>
    <property type="project" value="UniProtKB-KW"/>
</dbReference>
<feature type="transmembrane region" description="Helical" evidence="7">
    <location>
        <begin position="143"/>
        <end position="162"/>
    </location>
</feature>
<dbReference type="Pfam" id="PF10555">
    <property type="entry name" value="MraY_sig1"/>
    <property type="match status" value="1"/>
</dbReference>
<dbReference type="NCBIfam" id="TIGR00445">
    <property type="entry name" value="mraY"/>
    <property type="match status" value="1"/>
</dbReference>
<dbReference type="GO" id="GO:0051301">
    <property type="term" value="P:cell division"/>
    <property type="evidence" value="ECO:0007669"/>
    <property type="project" value="UniProtKB-KW"/>
</dbReference>
<dbReference type="InterPro" id="IPR018480">
    <property type="entry name" value="PNAcMuramoyl-5peptid_Trfase_CS"/>
</dbReference>
<gene>
    <name evidence="7" type="primary">mraY</name>
    <name evidence="10" type="ORF">D3Z33_07780</name>
</gene>
<comment type="catalytic activity">
    <reaction evidence="7">
        <text>UDP-N-acetyl-alpha-D-muramoyl-L-alanyl-gamma-D-glutamyl-meso-2,6-diaminopimeloyl-D-alanyl-D-alanine + di-trans,octa-cis-undecaprenyl phosphate = di-trans,octa-cis-undecaprenyl diphospho-N-acetyl-alpha-D-muramoyl-L-alanyl-D-glutamyl-meso-2,6-diaminopimeloyl-D-alanyl-D-alanine + UMP</text>
        <dbReference type="Rhea" id="RHEA:28386"/>
        <dbReference type="ChEBI" id="CHEBI:57865"/>
        <dbReference type="ChEBI" id="CHEBI:60392"/>
        <dbReference type="ChEBI" id="CHEBI:61386"/>
        <dbReference type="ChEBI" id="CHEBI:61387"/>
        <dbReference type="EC" id="2.7.8.13"/>
    </reaction>
</comment>
<dbReference type="PANTHER" id="PTHR22926">
    <property type="entry name" value="PHOSPHO-N-ACETYLMURAMOYL-PENTAPEPTIDE-TRANSFERASE"/>
    <property type="match status" value="1"/>
</dbReference>
<dbReference type="HAMAP" id="MF_00038">
    <property type="entry name" value="MraY"/>
    <property type="match status" value="1"/>
</dbReference>
<evidence type="ECO:0000256" key="4">
    <source>
        <dbReference type="ARBA" id="ARBA00022692"/>
    </source>
</evidence>
<feature type="transmembrane region" description="Helical" evidence="7">
    <location>
        <begin position="295"/>
        <end position="316"/>
    </location>
</feature>
<keyword evidence="3 7" id="KW-0808">Transferase</keyword>
<evidence type="ECO:0000313" key="11">
    <source>
        <dbReference type="Proteomes" id="UP000467132"/>
    </source>
</evidence>
<keyword evidence="7" id="KW-0961">Cell wall biogenesis/degradation</keyword>
<keyword evidence="7" id="KW-0573">Peptidoglycan synthesis</keyword>
<protein>
    <recommendedName>
        <fullName evidence="7 8">Phospho-N-acetylmuramoyl-pentapeptide-transferase</fullName>
        <ecNumber evidence="7 8">2.7.8.13</ecNumber>
    </recommendedName>
    <alternativeName>
        <fullName evidence="7">UDP-MurNAc-pentapeptide phosphotransferase</fullName>
    </alternativeName>
</protein>
<organism evidence="10 11">
    <name type="scientific">Senegalia massiliensis</name>
    <dbReference type="NCBI Taxonomy" id="1720316"/>
    <lineage>
        <taxon>Bacteria</taxon>
        <taxon>Bacillati</taxon>
        <taxon>Bacillota</taxon>
        <taxon>Clostridia</taxon>
        <taxon>Eubacteriales</taxon>
        <taxon>Clostridiaceae</taxon>
        <taxon>Senegalia</taxon>
    </lineage>
</organism>
<evidence type="ECO:0000256" key="6">
    <source>
        <dbReference type="ARBA" id="ARBA00023136"/>
    </source>
</evidence>
<dbReference type="PROSITE" id="PS01348">
    <property type="entry name" value="MRAY_2"/>
    <property type="match status" value="1"/>
</dbReference>
<dbReference type="GO" id="GO:0005886">
    <property type="term" value="C:plasma membrane"/>
    <property type="evidence" value="ECO:0007669"/>
    <property type="project" value="UniProtKB-SubCell"/>
</dbReference>
<keyword evidence="7" id="KW-0132">Cell division</keyword>
<feature type="transmembrane region" description="Helical" evidence="7">
    <location>
        <begin position="106"/>
        <end position="123"/>
    </location>
</feature>
<feature type="transmembrane region" description="Helical" evidence="7">
    <location>
        <begin position="6"/>
        <end position="25"/>
    </location>
</feature>
<feature type="transmembrane region" description="Helical" evidence="7">
    <location>
        <begin position="174"/>
        <end position="191"/>
    </location>
</feature>
<comment type="pathway">
    <text evidence="7">Cell wall biogenesis; peptidoglycan biosynthesis.</text>
</comment>
<feature type="binding site" evidence="9">
    <location>
        <position position="226"/>
    </location>
    <ligand>
        <name>Mg(2+)</name>
        <dbReference type="ChEBI" id="CHEBI:18420"/>
    </ligand>
</feature>
<dbReference type="Pfam" id="PF00953">
    <property type="entry name" value="Glycos_transf_4"/>
    <property type="match status" value="1"/>
</dbReference>
<dbReference type="UniPathway" id="UPA00219"/>
<dbReference type="InterPro" id="IPR000715">
    <property type="entry name" value="Glycosyl_transferase_4"/>
</dbReference>
<dbReference type="PANTHER" id="PTHR22926:SF5">
    <property type="entry name" value="PHOSPHO-N-ACETYLMURAMOYL-PENTAPEPTIDE-TRANSFERASE HOMOLOG"/>
    <property type="match status" value="1"/>
</dbReference>
<dbReference type="GO" id="GO:0008963">
    <property type="term" value="F:phospho-N-acetylmuramoyl-pentapeptide-transferase activity"/>
    <property type="evidence" value="ECO:0007669"/>
    <property type="project" value="UniProtKB-UniRule"/>
</dbReference>
<feature type="transmembrane region" description="Helical" evidence="7">
    <location>
        <begin position="197"/>
        <end position="215"/>
    </location>
</feature>
<comment type="function">
    <text evidence="7">Catalyzes the initial step of the lipid cycle reactions in the biosynthesis of the cell wall peptidoglycan: transfers peptidoglycan precursor phospho-MurNAc-pentapeptide from UDP-MurNAc-pentapeptide onto the lipid carrier undecaprenyl phosphate, yielding undecaprenyl-pyrophosphoryl-MurNAc-pentapeptide, known as lipid I.</text>
</comment>
<dbReference type="GO" id="GO:0046872">
    <property type="term" value="F:metal ion binding"/>
    <property type="evidence" value="ECO:0007669"/>
    <property type="project" value="UniProtKB-KW"/>
</dbReference>
<keyword evidence="7" id="KW-0131">Cell cycle</keyword>
<proteinExistence type="inferred from homology"/>
<keyword evidence="7 9" id="KW-0479">Metal-binding</keyword>
<comment type="caution">
    <text evidence="10">The sequence shown here is derived from an EMBL/GenBank/DDBJ whole genome shotgun (WGS) entry which is preliminary data.</text>
</comment>
<dbReference type="Proteomes" id="UP000467132">
    <property type="component" value="Unassembled WGS sequence"/>
</dbReference>
<evidence type="ECO:0000256" key="5">
    <source>
        <dbReference type="ARBA" id="ARBA00022989"/>
    </source>
</evidence>
<dbReference type="AlphaFoldDB" id="A0A845QY86"/>
<evidence type="ECO:0000256" key="2">
    <source>
        <dbReference type="ARBA" id="ARBA00005583"/>
    </source>
</evidence>
<keyword evidence="7 9" id="KW-0460">Magnesium</keyword>
<keyword evidence="4 7" id="KW-0812">Transmembrane</keyword>
<keyword evidence="7" id="KW-1003">Cell membrane</keyword>
<reference evidence="10 11" key="1">
    <citation type="submission" date="2018-08" db="EMBL/GenBank/DDBJ databases">
        <title>Murine metabolic-syndrome-specific gut microbial biobank.</title>
        <authorList>
            <person name="Liu C."/>
        </authorList>
    </citation>
    <scope>NUCLEOTIDE SEQUENCE [LARGE SCALE GENOMIC DNA]</scope>
    <source>
        <strain evidence="10 11">583</strain>
    </source>
</reference>
<keyword evidence="5 7" id="KW-1133">Transmembrane helix</keyword>
<accession>A0A845QY86</accession>
<dbReference type="PROSITE" id="PS01347">
    <property type="entry name" value="MRAY_1"/>
    <property type="match status" value="1"/>
</dbReference>
<dbReference type="EC" id="2.7.8.13" evidence="7 8"/>
<evidence type="ECO:0000313" key="10">
    <source>
        <dbReference type="EMBL" id="NBI06759.1"/>
    </source>
</evidence>
<evidence type="ECO:0000256" key="7">
    <source>
        <dbReference type="HAMAP-Rule" id="MF_00038"/>
    </source>
</evidence>
<keyword evidence="7" id="KW-0133">Cell shape</keyword>
<dbReference type="OrthoDB" id="9805475at2"/>
<evidence type="ECO:0000256" key="1">
    <source>
        <dbReference type="ARBA" id="ARBA00004141"/>
    </source>
</evidence>
<keyword evidence="11" id="KW-1185">Reference proteome</keyword>
<feature type="transmembrane region" description="Helical" evidence="7">
    <location>
        <begin position="46"/>
        <end position="70"/>
    </location>
</feature>
<evidence type="ECO:0000256" key="8">
    <source>
        <dbReference type="NCBIfam" id="TIGR00445"/>
    </source>
</evidence>
<name>A0A845QY86_9CLOT</name>
<comment type="subcellular location">
    <subcellularLocation>
        <location evidence="7">Cell membrane</location>
        <topology evidence="7">Multi-pass membrane protein</topology>
    </subcellularLocation>
    <subcellularLocation>
        <location evidence="1">Membrane</location>
        <topology evidence="1">Multi-pass membrane protein</topology>
    </subcellularLocation>
</comment>
<dbReference type="GO" id="GO:0009252">
    <property type="term" value="P:peptidoglycan biosynthetic process"/>
    <property type="evidence" value="ECO:0007669"/>
    <property type="project" value="UniProtKB-UniRule"/>
</dbReference>
<evidence type="ECO:0000256" key="9">
    <source>
        <dbReference type="PIRSR" id="PIRSR600715-1"/>
    </source>
</evidence>
<feature type="transmembrane region" description="Helical" evidence="7">
    <location>
        <begin position="76"/>
        <end position="94"/>
    </location>
</feature>
<dbReference type="GO" id="GO:0008360">
    <property type="term" value="P:regulation of cell shape"/>
    <property type="evidence" value="ECO:0007669"/>
    <property type="project" value="UniProtKB-KW"/>
</dbReference>
<evidence type="ECO:0000256" key="3">
    <source>
        <dbReference type="ARBA" id="ARBA00022679"/>
    </source>
</evidence>
<dbReference type="InterPro" id="IPR003524">
    <property type="entry name" value="PNAcMuramoyl-5peptid_Trfase"/>
</dbReference>
<keyword evidence="6 7" id="KW-0472">Membrane</keyword>
<dbReference type="EMBL" id="QXXA01000007">
    <property type="protein sequence ID" value="NBI06759.1"/>
    <property type="molecule type" value="Genomic_DNA"/>
</dbReference>
<sequence>MDIIRIIGISFIIALLLGPLSIPLLRKLNVGQSIREEGPKSHIKKSGTPTMGGIIFLVAAIVTSLTSGIINKDISLLIFSTLGFGAIGFIDDFIKVVLKRNLGLRAYQKLLAQILIAVILVIYQTKTASQGTEIIVPFLNNFYLDLGVLYLPFIIFVVVGTVNSVNLTDGLDGLATGITLIVLSFFSLVALKMGYGAVTVFSAALAGGCLGFLKYNSYPARVFMGDTGSLALGGAIAAISIILKLPLILPIVGGVYFAETLSVILQVLSFKLTGKRLFKMSPLHHHFELSGWKETKVVTVFWGVTVLLSLFSLLSLKYYI</sequence>
<feature type="binding site" evidence="9">
    <location>
        <position position="166"/>
    </location>
    <ligand>
        <name>Mg(2+)</name>
        <dbReference type="ChEBI" id="CHEBI:18420"/>
    </ligand>
</feature>
<comment type="similarity">
    <text evidence="2 7">Belongs to the glycosyltransferase 4 family. MraY subfamily.</text>
</comment>
<dbReference type="CDD" id="cd06852">
    <property type="entry name" value="GT_MraY"/>
    <property type="match status" value="1"/>
</dbReference>
<comment type="cofactor">
    <cofactor evidence="7 9">
        <name>Mg(2+)</name>
        <dbReference type="ChEBI" id="CHEBI:18420"/>
    </cofactor>
</comment>